<dbReference type="InParanoid" id="A0A0C3NWA8"/>
<dbReference type="AlphaFoldDB" id="A0A0C3NWA8"/>
<dbReference type="EMBL" id="KN832003">
    <property type="protein sequence ID" value="KIN99670.1"/>
    <property type="molecule type" value="Genomic_DNA"/>
</dbReference>
<keyword evidence="2" id="KW-1185">Reference proteome</keyword>
<reference evidence="2" key="2">
    <citation type="submission" date="2015-01" db="EMBL/GenBank/DDBJ databases">
        <title>Evolutionary Origins and Diversification of the Mycorrhizal Mutualists.</title>
        <authorList>
            <consortium name="DOE Joint Genome Institute"/>
            <consortium name="Mycorrhizal Genomics Consortium"/>
            <person name="Kohler A."/>
            <person name="Kuo A."/>
            <person name="Nagy L.G."/>
            <person name="Floudas D."/>
            <person name="Copeland A."/>
            <person name="Barry K.W."/>
            <person name="Cichocki N."/>
            <person name="Veneault-Fourrey C."/>
            <person name="LaButti K."/>
            <person name="Lindquist E.A."/>
            <person name="Lipzen A."/>
            <person name="Lundell T."/>
            <person name="Morin E."/>
            <person name="Murat C."/>
            <person name="Riley R."/>
            <person name="Ohm R."/>
            <person name="Sun H."/>
            <person name="Tunlid A."/>
            <person name="Henrissat B."/>
            <person name="Grigoriev I.V."/>
            <person name="Hibbett D.S."/>
            <person name="Martin F."/>
        </authorList>
    </citation>
    <scope>NUCLEOTIDE SEQUENCE [LARGE SCALE GENOMIC DNA]</scope>
    <source>
        <strain evidence="2">Marx 270</strain>
    </source>
</reference>
<accession>A0A0C3NWA8</accession>
<proteinExistence type="predicted"/>
<dbReference type="Proteomes" id="UP000054217">
    <property type="component" value="Unassembled WGS sequence"/>
</dbReference>
<organism evidence="1 2">
    <name type="scientific">Pisolithus tinctorius Marx 270</name>
    <dbReference type="NCBI Taxonomy" id="870435"/>
    <lineage>
        <taxon>Eukaryota</taxon>
        <taxon>Fungi</taxon>
        <taxon>Dikarya</taxon>
        <taxon>Basidiomycota</taxon>
        <taxon>Agaricomycotina</taxon>
        <taxon>Agaricomycetes</taxon>
        <taxon>Agaricomycetidae</taxon>
        <taxon>Boletales</taxon>
        <taxon>Sclerodermatineae</taxon>
        <taxon>Pisolithaceae</taxon>
        <taxon>Pisolithus</taxon>
    </lineage>
</organism>
<sequence length="75" mass="7980">MPGPVTNSPPVVVVESQPEAPPLVPLVGKVSPLRCTRKAIRGKKEWVVFYKSAGGQPLDLPPEIEARACFRSGSG</sequence>
<protein>
    <submittedName>
        <fullName evidence="1">Uncharacterized protein</fullName>
    </submittedName>
</protein>
<evidence type="ECO:0000313" key="2">
    <source>
        <dbReference type="Proteomes" id="UP000054217"/>
    </source>
</evidence>
<dbReference type="OrthoDB" id="10508935at2759"/>
<dbReference type="HOGENOM" id="CLU_2672090_0_0_1"/>
<evidence type="ECO:0000313" key="1">
    <source>
        <dbReference type="EMBL" id="KIN99670.1"/>
    </source>
</evidence>
<reference evidence="1 2" key="1">
    <citation type="submission" date="2014-04" db="EMBL/GenBank/DDBJ databases">
        <authorList>
            <consortium name="DOE Joint Genome Institute"/>
            <person name="Kuo A."/>
            <person name="Kohler A."/>
            <person name="Costa M.D."/>
            <person name="Nagy L.G."/>
            <person name="Floudas D."/>
            <person name="Copeland A."/>
            <person name="Barry K.W."/>
            <person name="Cichocki N."/>
            <person name="Veneault-Fourrey C."/>
            <person name="LaButti K."/>
            <person name="Lindquist E.A."/>
            <person name="Lipzen A."/>
            <person name="Lundell T."/>
            <person name="Morin E."/>
            <person name="Murat C."/>
            <person name="Sun H."/>
            <person name="Tunlid A."/>
            <person name="Henrissat B."/>
            <person name="Grigoriev I.V."/>
            <person name="Hibbett D.S."/>
            <person name="Martin F."/>
            <person name="Nordberg H.P."/>
            <person name="Cantor M.N."/>
            <person name="Hua S.X."/>
        </authorList>
    </citation>
    <scope>NUCLEOTIDE SEQUENCE [LARGE SCALE GENOMIC DNA]</scope>
    <source>
        <strain evidence="1 2">Marx 270</strain>
    </source>
</reference>
<name>A0A0C3NWA8_PISTI</name>
<gene>
    <name evidence="1" type="ORF">M404DRAFT_30340</name>
</gene>